<dbReference type="InterPro" id="IPR001029">
    <property type="entry name" value="Flagellin_N"/>
</dbReference>
<evidence type="ECO:0000313" key="8">
    <source>
        <dbReference type="EMBL" id="MBB5718006.1"/>
    </source>
</evidence>
<dbReference type="RefSeq" id="WP_184001699.1">
    <property type="nucleotide sequence ID" value="NZ_BAABIF010000004.1"/>
</dbReference>
<dbReference type="GO" id="GO:0071973">
    <property type="term" value="P:bacterial-type flagellum-dependent cell motility"/>
    <property type="evidence" value="ECO:0007669"/>
    <property type="project" value="InterPro"/>
</dbReference>
<evidence type="ECO:0000259" key="7">
    <source>
        <dbReference type="Pfam" id="PF00700"/>
    </source>
</evidence>
<dbReference type="GO" id="GO:0009424">
    <property type="term" value="C:bacterial-type flagellum hook"/>
    <property type="evidence" value="ECO:0007669"/>
    <property type="project" value="InterPro"/>
</dbReference>
<dbReference type="SUPFAM" id="SSF64518">
    <property type="entry name" value="Phase 1 flagellin"/>
    <property type="match status" value="1"/>
</dbReference>
<keyword evidence="5" id="KW-0175">Coiled coil</keyword>
<feature type="domain" description="Flagellin C-terminal" evidence="7">
    <location>
        <begin position="217"/>
        <end position="300"/>
    </location>
</feature>
<gene>
    <name evidence="8" type="ORF">FHR23_000913</name>
</gene>
<reference evidence="8 9" key="1">
    <citation type="submission" date="2020-08" db="EMBL/GenBank/DDBJ databases">
        <title>Genomic Encyclopedia of Type Strains, Phase IV (KMG-IV): sequencing the most valuable type-strain genomes for metagenomic binning, comparative biology and taxonomic classification.</title>
        <authorList>
            <person name="Goeker M."/>
        </authorList>
    </citation>
    <scope>NUCLEOTIDE SEQUENCE [LARGE SCALE GENOMIC DNA]</scope>
    <source>
        <strain evidence="8 9">DSM 27203</strain>
    </source>
</reference>
<dbReference type="InterPro" id="IPR001492">
    <property type="entry name" value="Flagellin"/>
</dbReference>
<evidence type="ECO:0000256" key="3">
    <source>
        <dbReference type="ARBA" id="ARBA00005709"/>
    </source>
</evidence>
<evidence type="ECO:0000256" key="4">
    <source>
        <dbReference type="ARBA" id="ARBA00023143"/>
    </source>
</evidence>
<dbReference type="InterPro" id="IPR046358">
    <property type="entry name" value="Flagellin_C"/>
</dbReference>
<accession>A0A840YWU4</accession>
<evidence type="ECO:0000313" key="9">
    <source>
        <dbReference type="Proteomes" id="UP000554342"/>
    </source>
</evidence>
<evidence type="ECO:0000259" key="6">
    <source>
        <dbReference type="Pfam" id="PF00669"/>
    </source>
</evidence>
<dbReference type="NCBIfam" id="TIGR02550">
    <property type="entry name" value="flagell_flgL"/>
    <property type="match status" value="1"/>
</dbReference>
<comment type="subcellular location">
    <subcellularLocation>
        <location evidence="1">Bacterial flagellum</location>
    </subcellularLocation>
    <subcellularLocation>
        <location evidence="2">Secreted</location>
    </subcellularLocation>
</comment>
<dbReference type="InterPro" id="IPR013384">
    <property type="entry name" value="Flagell_FlgL"/>
</dbReference>
<dbReference type="Pfam" id="PF00669">
    <property type="entry name" value="Flagellin_N"/>
    <property type="match status" value="1"/>
</dbReference>
<keyword evidence="8" id="KW-0282">Flagellum</keyword>
<evidence type="ECO:0000256" key="5">
    <source>
        <dbReference type="SAM" id="Coils"/>
    </source>
</evidence>
<feature type="domain" description="Flagellin N-terminal" evidence="6">
    <location>
        <begin position="10"/>
        <end position="139"/>
    </location>
</feature>
<feature type="coiled-coil region" evidence="5">
    <location>
        <begin position="9"/>
        <end position="36"/>
    </location>
</feature>
<dbReference type="GO" id="GO:0005198">
    <property type="term" value="F:structural molecule activity"/>
    <property type="evidence" value="ECO:0007669"/>
    <property type="project" value="InterPro"/>
</dbReference>
<keyword evidence="8" id="KW-0966">Cell projection</keyword>
<dbReference type="Gene3D" id="1.20.1330.10">
    <property type="entry name" value="f41 fragment of flagellin, N-terminal domain"/>
    <property type="match status" value="1"/>
</dbReference>
<name>A0A840YWU4_9SPHN</name>
<proteinExistence type="inferred from homology"/>
<dbReference type="PANTHER" id="PTHR42792:SF1">
    <property type="entry name" value="FLAGELLAR HOOK-ASSOCIATED PROTEIN 3"/>
    <property type="match status" value="1"/>
</dbReference>
<dbReference type="GO" id="GO:0005576">
    <property type="term" value="C:extracellular region"/>
    <property type="evidence" value="ECO:0007669"/>
    <property type="project" value="UniProtKB-SubCell"/>
</dbReference>
<dbReference type="Pfam" id="PF00700">
    <property type="entry name" value="Flagellin_C"/>
    <property type="match status" value="1"/>
</dbReference>
<dbReference type="AlphaFoldDB" id="A0A840YWU4"/>
<protein>
    <submittedName>
        <fullName evidence="8">Flagellar hook-associated protein 3 FlgL</fullName>
    </submittedName>
</protein>
<keyword evidence="8" id="KW-0969">Cilium</keyword>
<sequence length="301" mass="31168">MRIATSQFYDRSTSQIQSLNAEADKLQTQIATGKKLTGASDDSVAWTQLATLKRASANDTAYSANIKLAQGVLSQTDSTLGSINTQLQRANELMVQANSGTLSQDQLQSVASSLDGIVDELVSLSNSTDLRGQPLFGGSDSNAPYVKNADGTVSYVSSGNAPSIPIGDSDNVQVSVNGASVFGGDGGSTPDMFKTITDFAAAIRSGGDLSGPASTAIDGIQASINSVTNAQAVAGARAARVDQASTRMTTTATTRETLRSGLEDTDVTSAITELQKTLTVLQATQTSFSKLSGLSLFNYLN</sequence>
<dbReference type="Proteomes" id="UP000554342">
    <property type="component" value="Unassembled WGS sequence"/>
</dbReference>
<comment type="similarity">
    <text evidence="3">Belongs to the bacterial flagellin family.</text>
</comment>
<keyword evidence="9" id="KW-1185">Reference proteome</keyword>
<keyword evidence="4" id="KW-0975">Bacterial flagellum</keyword>
<evidence type="ECO:0000256" key="1">
    <source>
        <dbReference type="ARBA" id="ARBA00004365"/>
    </source>
</evidence>
<organism evidence="8 9">
    <name type="scientific">Stakelama sediminis</name>
    <dbReference type="NCBI Taxonomy" id="463200"/>
    <lineage>
        <taxon>Bacteria</taxon>
        <taxon>Pseudomonadati</taxon>
        <taxon>Pseudomonadota</taxon>
        <taxon>Alphaproteobacteria</taxon>
        <taxon>Sphingomonadales</taxon>
        <taxon>Sphingomonadaceae</taxon>
        <taxon>Stakelama</taxon>
    </lineage>
</organism>
<evidence type="ECO:0000256" key="2">
    <source>
        <dbReference type="ARBA" id="ARBA00004613"/>
    </source>
</evidence>
<dbReference type="PANTHER" id="PTHR42792">
    <property type="entry name" value="FLAGELLIN"/>
    <property type="match status" value="1"/>
</dbReference>
<comment type="caution">
    <text evidence="8">The sequence shown here is derived from an EMBL/GenBank/DDBJ whole genome shotgun (WGS) entry which is preliminary data.</text>
</comment>
<dbReference type="EMBL" id="JACIJI010000001">
    <property type="protein sequence ID" value="MBB5718006.1"/>
    <property type="molecule type" value="Genomic_DNA"/>
</dbReference>